<name>W9YAG7_9EURO</name>
<sequence>MLMPLAIEAPNRALELDREQDNPACPETMSARVRDRERQAPGTTEQIHLVELQSRNQFLAEVAELLERVNLTTLKTAEWNMVFSRLVLTKQPEREQFPFTQNHIEDREHNRGVSSSLAETSPTSTTTGRAAPVSGRAGARPGAAHYSVAGEATIALEDSTRLDVRYNVKPSSFYKVGRVFVVLWHEPFSSLPGNSQSVSRNTYTSERNVPVSTGPYGEPIYTTPRRMVVVREDHGHCVCVQINTYGGRGLKKFRQIPAAVEAHSIIYMDGTEARWLEGEPPSSKRHIAVRRANQGQRLDPASRVCYSRPHTVEHTVKAMDVGMVTRDCVPHLLGYYEAQNRVS</sequence>
<dbReference type="eggNOG" id="ENOG502SV73">
    <property type="taxonomic scope" value="Eukaryota"/>
</dbReference>
<evidence type="ECO:0000313" key="3">
    <source>
        <dbReference type="EMBL" id="EXJ86266.1"/>
    </source>
</evidence>
<dbReference type="InterPro" id="IPR046497">
    <property type="entry name" value="DUF6590"/>
</dbReference>
<dbReference type="AlphaFoldDB" id="W9YAG7"/>
<evidence type="ECO:0000259" key="2">
    <source>
        <dbReference type="Pfam" id="PF20233"/>
    </source>
</evidence>
<reference evidence="3 4" key="1">
    <citation type="submission" date="2013-03" db="EMBL/GenBank/DDBJ databases">
        <title>The Genome Sequence of Capronia coronata CBS 617.96.</title>
        <authorList>
            <consortium name="The Broad Institute Genomics Platform"/>
            <person name="Cuomo C."/>
            <person name="de Hoog S."/>
            <person name="Gorbushina A."/>
            <person name="Walker B."/>
            <person name="Young S.K."/>
            <person name="Zeng Q."/>
            <person name="Gargeya S."/>
            <person name="Fitzgerald M."/>
            <person name="Haas B."/>
            <person name="Abouelleil A."/>
            <person name="Allen A.W."/>
            <person name="Alvarado L."/>
            <person name="Arachchi H.M."/>
            <person name="Berlin A.M."/>
            <person name="Chapman S.B."/>
            <person name="Gainer-Dewar J."/>
            <person name="Goldberg J."/>
            <person name="Griggs A."/>
            <person name="Gujja S."/>
            <person name="Hansen M."/>
            <person name="Howarth C."/>
            <person name="Imamovic A."/>
            <person name="Ireland A."/>
            <person name="Larimer J."/>
            <person name="McCowan C."/>
            <person name="Murphy C."/>
            <person name="Pearson M."/>
            <person name="Poon T.W."/>
            <person name="Priest M."/>
            <person name="Roberts A."/>
            <person name="Saif S."/>
            <person name="Shea T."/>
            <person name="Sisk P."/>
            <person name="Sykes S."/>
            <person name="Wortman J."/>
            <person name="Nusbaum C."/>
            <person name="Birren B."/>
        </authorList>
    </citation>
    <scope>NUCLEOTIDE SEQUENCE [LARGE SCALE GENOMIC DNA]</scope>
    <source>
        <strain evidence="3 4">CBS 617.96</strain>
    </source>
</reference>
<feature type="region of interest" description="Disordered" evidence="1">
    <location>
        <begin position="99"/>
        <end position="141"/>
    </location>
</feature>
<accession>W9YAG7</accession>
<protein>
    <recommendedName>
        <fullName evidence="2">DUF6590 domain-containing protein</fullName>
    </recommendedName>
</protein>
<proteinExistence type="predicted"/>
<dbReference type="Proteomes" id="UP000019484">
    <property type="component" value="Unassembled WGS sequence"/>
</dbReference>
<dbReference type="PANTHER" id="PTHR35391:SF5">
    <property type="entry name" value="DUF6590 DOMAIN-CONTAINING PROTEIN"/>
    <property type="match status" value="1"/>
</dbReference>
<dbReference type="EMBL" id="AMWN01000005">
    <property type="protein sequence ID" value="EXJ86266.1"/>
    <property type="molecule type" value="Genomic_DNA"/>
</dbReference>
<dbReference type="RefSeq" id="XP_007725704.1">
    <property type="nucleotide sequence ID" value="XM_007727514.1"/>
</dbReference>
<gene>
    <name evidence="3" type="ORF">A1O1_06636</name>
</gene>
<dbReference type="GeneID" id="19161503"/>
<dbReference type="Pfam" id="PF20233">
    <property type="entry name" value="DUF6590"/>
    <property type="match status" value="1"/>
</dbReference>
<evidence type="ECO:0000313" key="4">
    <source>
        <dbReference type="Proteomes" id="UP000019484"/>
    </source>
</evidence>
<evidence type="ECO:0000256" key="1">
    <source>
        <dbReference type="SAM" id="MobiDB-lite"/>
    </source>
</evidence>
<dbReference type="PANTHER" id="PTHR35391">
    <property type="entry name" value="C2H2-TYPE DOMAIN-CONTAINING PROTEIN-RELATED"/>
    <property type="match status" value="1"/>
</dbReference>
<organism evidence="3 4">
    <name type="scientific">Capronia coronata CBS 617.96</name>
    <dbReference type="NCBI Taxonomy" id="1182541"/>
    <lineage>
        <taxon>Eukaryota</taxon>
        <taxon>Fungi</taxon>
        <taxon>Dikarya</taxon>
        <taxon>Ascomycota</taxon>
        <taxon>Pezizomycotina</taxon>
        <taxon>Eurotiomycetes</taxon>
        <taxon>Chaetothyriomycetidae</taxon>
        <taxon>Chaetothyriales</taxon>
        <taxon>Herpotrichiellaceae</taxon>
        <taxon>Capronia</taxon>
    </lineage>
</organism>
<dbReference type="STRING" id="1182541.W9YAG7"/>
<feature type="domain" description="DUF6590" evidence="2">
    <location>
        <begin position="171"/>
        <end position="333"/>
    </location>
</feature>
<keyword evidence="4" id="KW-1185">Reference proteome</keyword>
<dbReference type="HOGENOM" id="CLU_808926_0_0_1"/>
<dbReference type="OrthoDB" id="3559580at2759"/>
<feature type="compositionally biased region" description="Polar residues" evidence="1">
    <location>
        <begin position="112"/>
        <end position="128"/>
    </location>
</feature>
<comment type="caution">
    <text evidence="3">The sequence shown here is derived from an EMBL/GenBank/DDBJ whole genome shotgun (WGS) entry which is preliminary data.</text>
</comment>